<organism evidence="1">
    <name type="scientific">Arundo donax</name>
    <name type="common">Giant reed</name>
    <name type="synonym">Donax arundinaceus</name>
    <dbReference type="NCBI Taxonomy" id="35708"/>
    <lineage>
        <taxon>Eukaryota</taxon>
        <taxon>Viridiplantae</taxon>
        <taxon>Streptophyta</taxon>
        <taxon>Embryophyta</taxon>
        <taxon>Tracheophyta</taxon>
        <taxon>Spermatophyta</taxon>
        <taxon>Magnoliopsida</taxon>
        <taxon>Liliopsida</taxon>
        <taxon>Poales</taxon>
        <taxon>Poaceae</taxon>
        <taxon>PACMAD clade</taxon>
        <taxon>Arundinoideae</taxon>
        <taxon>Arundineae</taxon>
        <taxon>Arundo</taxon>
    </lineage>
</organism>
<reference evidence="1" key="2">
    <citation type="journal article" date="2015" name="Data Brief">
        <title>Shoot transcriptome of the giant reed, Arundo donax.</title>
        <authorList>
            <person name="Barrero R.A."/>
            <person name="Guerrero F.D."/>
            <person name="Moolhuijzen P."/>
            <person name="Goolsby J.A."/>
            <person name="Tidwell J."/>
            <person name="Bellgard S.E."/>
            <person name="Bellgard M.I."/>
        </authorList>
    </citation>
    <scope>NUCLEOTIDE SEQUENCE</scope>
    <source>
        <tissue evidence="1">Shoot tissue taken approximately 20 cm above the soil surface</tissue>
    </source>
</reference>
<protein>
    <submittedName>
        <fullName evidence="1">Uncharacterized protein</fullName>
    </submittedName>
</protein>
<proteinExistence type="predicted"/>
<sequence length="16" mass="1944">MSSNFILRYRRVSTLT</sequence>
<accession>A0A0A9BNN0</accession>
<reference evidence="1" key="1">
    <citation type="submission" date="2014-09" db="EMBL/GenBank/DDBJ databases">
        <authorList>
            <person name="Magalhaes I.L.F."/>
            <person name="Oliveira U."/>
            <person name="Santos F.R."/>
            <person name="Vidigal T.H.D.A."/>
            <person name="Brescovit A.D."/>
            <person name="Santos A.J."/>
        </authorList>
    </citation>
    <scope>NUCLEOTIDE SEQUENCE</scope>
    <source>
        <tissue evidence="1">Shoot tissue taken approximately 20 cm above the soil surface</tissue>
    </source>
</reference>
<evidence type="ECO:0000313" key="1">
    <source>
        <dbReference type="EMBL" id="JAD64971.1"/>
    </source>
</evidence>
<name>A0A0A9BNN0_ARUDO</name>
<dbReference type="EMBL" id="GBRH01232924">
    <property type="protein sequence ID" value="JAD64971.1"/>
    <property type="molecule type" value="Transcribed_RNA"/>
</dbReference>
<dbReference type="AlphaFoldDB" id="A0A0A9BNN0"/>